<dbReference type="InterPro" id="IPR011657">
    <property type="entry name" value="CNT_C_dom"/>
</dbReference>
<evidence type="ECO:0000259" key="11">
    <source>
        <dbReference type="Pfam" id="PF07670"/>
    </source>
</evidence>
<dbReference type="RefSeq" id="WP_081957777.1">
    <property type="nucleotide sequence ID" value="NZ_CP138994.1"/>
</dbReference>
<keyword evidence="8" id="KW-0732">Signal</keyword>
<feature type="domain" description="Nucleoside transporter/FeoB GTPase Gate" evidence="11">
    <location>
        <begin position="150"/>
        <end position="249"/>
    </location>
</feature>
<keyword evidence="3" id="KW-1003">Cell membrane</keyword>
<dbReference type="GO" id="GO:0005337">
    <property type="term" value="F:nucleoside transmembrane transporter activity"/>
    <property type="evidence" value="ECO:0007669"/>
    <property type="project" value="InterPro"/>
</dbReference>
<feature type="signal peptide" evidence="8">
    <location>
        <begin position="1"/>
        <end position="27"/>
    </location>
</feature>
<dbReference type="Pfam" id="PF01773">
    <property type="entry name" value="Nucleos_tra2_N"/>
    <property type="match status" value="1"/>
</dbReference>
<feature type="transmembrane region" description="Helical" evidence="7">
    <location>
        <begin position="319"/>
        <end position="341"/>
    </location>
</feature>
<name>A0A090W980_NONUL</name>
<dbReference type="PANTHER" id="PTHR10590">
    <property type="entry name" value="SODIUM/NUCLEOSIDE COTRANSPORTER"/>
    <property type="match status" value="1"/>
</dbReference>
<feature type="transmembrane region" description="Helical" evidence="7">
    <location>
        <begin position="86"/>
        <end position="106"/>
    </location>
</feature>
<keyword evidence="5 7" id="KW-1133">Transmembrane helix</keyword>
<evidence type="ECO:0000313" key="13">
    <source>
        <dbReference type="Proteomes" id="UP000029647"/>
    </source>
</evidence>
<evidence type="ECO:0000256" key="6">
    <source>
        <dbReference type="ARBA" id="ARBA00023136"/>
    </source>
</evidence>
<sequence length="488" mass="52146">MNLPSILSQRNVCLSVLLLFISFTAQAVLPSSSNTVIQEITTNNISISNVTEPNVTFESIYRGLIGIAFLLGIGFAFSANRRKIDWRLVIIGISLQIIFATLFLLVEEVAAVFQWIAEKVVEFLAVAEEGAQFVFGNLVDPSQSMGYIFAFKVLPTIVFFSAFTSLLYYLGILQKIVYVFAWVMSKTMRLSGAESLAAAANIFIGQTEAPLVVKPYLDKMTKSEILCLMVGGMATIAGGVLAAFIEFLGGTDPIAKAEFARHLITASIMSAPAAIVMAKMLFPETDTDKIDRKLDISKEKIGSNVLDAISRGTTDGLKLAVNVGAMLLVFTAIIAVVNWFLGDLIGAPSGLNDLIVDATDGRYQKFSMQYILGNLFAPIAWIIGVPAADIVAVGQLLGEKTILNEFFAYASLSKLKAAGVLTNYRSIVISTYALCGFANFASIGIQIGGIGVLAPSQRKTLAAFGIKALIGGTCAALLTATIAGMLFG</sequence>
<feature type="domain" description="Concentrative nucleoside transporter N-terminal" evidence="9">
    <location>
        <begin position="65"/>
        <end position="138"/>
    </location>
</feature>
<dbReference type="PANTHER" id="PTHR10590:SF4">
    <property type="entry name" value="SOLUTE CARRIER FAMILY 28 MEMBER 3"/>
    <property type="match status" value="1"/>
</dbReference>
<feature type="transmembrane region" description="Helical" evidence="7">
    <location>
        <begin position="375"/>
        <end position="394"/>
    </location>
</feature>
<evidence type="ECO:0000256" key="1">
    <source>
        <dbReference type="ARBA" id="ARBA00004651"/>
    </source>
</evidence>
<dbReference type="InterPro" id="IPR002668">
    <property type="entry name" value="CNT_N_dom"/>
</dbReference>
<dbReference type="InterPro" id="IPR011642">
    <property type="entry name" value="Gate_dom"/>
</dbReference>
<feature type="transmembrane region" description="Helical" evidence="7">
    <location>
        <begin position="430"/>
        <end position="454"/>
    </location>
</feature>
<feature type="transmembrane region" description="Helical" evidence="7">
    <location>
        <begin position="59"/>
        <end position="79"/>
    </location>
</feature>
<evidence type="ECO:0000256" key="2">
    <source>
        <dbReference type="ARBA" id="ARBA00009033"/>
    </source>
</evidence>
<feature type="transmembrane region" description="Helical" evidence="7">
    <location>
        <begin position="147"/>
        <end position="170"/>
    </location>
</feature>
<dbReference type="AlphaFoldDB" id="A0A090W980"/>
<protein>
    <submittedName>
        <fullName evidence="12">Nucleoside permease NupC</fullName>
    </submittedName>
</protein>
<evidence type="ECO:0000256" key="8">
    <source>
        <dbReference type="SAM" id="SignalP"/>
    </source>
</evidence>
<comment type="subcellular location">
    <subcellularLocation>
        <location evidence="1">Cell membrane</location>
        <topology evidence="1">Multi-pass membrane protein</topology>
    </subcellularLocation>
</comment>
<keyword evidence="6 7" id="KW-0472">Membrane</keyword>
<comment type="caution">
    <text evidence="12">The sequence shown here is derived from an EMBL/GenBank/DDBJ whole genome shotgun (WGS) entry which is preliminary data.</text>
</comment>
<feature type="transmembrane region" description="Helical" evidence="7">
    <location>
        <begin position="259"/>
        <end position="282"/>
    </location>
</feature>
<dbReference type="GO" id="GO:0015293">
    <property type="term" value="F:symporter activity"/>
    <property type="evidence" value="ECO:0007669"/>
    <property type="project" value="TreeGrafter"/>
</dbReference>
<reference evidence="12 13" key="1">
    <citation type="journal article" date="2014" name="Genome Announc.">
        <title>Draft Genome Sequences of Marine Flavobacterium Nonlabens Strains NR17, NR24, NR27, NR32, NR33, and Ara13.</title>
        <authorList>
            <person name="Nakanishi M."/>
            <person name="Meirelles P."/>
            <person name="Suzuki R."/>
            <person name="Takatani N."/>
            <person name="Mino S."/>
            <person name="Suda W."/>
            <person name="Oshima K."/>
            <person name="Hattori M."/>
            <person name="Ohkuma M."/>
            <person name="Hosokawa M."/>
            <person name="Miyashita K."/>
            <person name="Thompson F.L."/>
            <person name="Niwa A."/>
            <person name="Sawabe T."/>
            <person name="Sawabe T."/>
        </authorList>
    </citation>
    <scope>NUCLEOTIDE SEQUENCE [LARGE SCALE GENOMIC DNA]</scope>
    <source>
        <strain evidence="13">JCM19275</strain>
    </source>
</reference>
<evidence type="ECO:0000256" key="3">
    <source>
        <dbReference type="ARBA" id="ARBA00022475"/>
    </source>
</evidence>
<dbReference type="Pfam" id="PF07670">
    <property type="entry name" value="Gate"/>
    <property type="match status" value="1"/>
</dbReference>
<dbReference type="GO" id="GO:0005886">
    <property type="term" value="C:plasma membrane"/>
    <property type="evidence" value="ECO:0007669"/>
    <property type="project" value="UniProtKB-SubCell"/>
</dbReference>
<evidence type="ECO:0000313" key="12">
    <source>
        <dbReference type="EMBL" id="GAL73486.1"/>
    </source>
</evidence>
<proteinExistence type="inferred from homology"/>
<evidence type="ECO:0000259" key="10">
    <source>
        <dbReference type="Pfam" id="PF07662"/>
    </source>
</evidence>
<organism evidence="12 13">
    <name type="scientific">Nonlabens ulvanivorans</name>
    <name type="common">Persicivirga ulvanivorans</name>
    <dbReference type="NCBI Taxonomy" id="906888"/>
    <lineage>
        <taxon>Bacteria</taxon>
        <taxon>Pseudomonadati</taxon>
        <taxon>Bacteroidota</taxon>
        <taxon>Flavobacteriia</taxon>
        <taxon>Flavobacteriales</taxon>
        <taxon>Flavobacteriaceae</taxon>
        <taxon>Nonlabens</taxon>
    </lineage>
</organism>
<dbReference type="EMBL" id="BBNT01000001">
    <property type="protein sequence ID" value="GAL73486.1"/>
    <property type="molecule type" value="Genomic_DNA"/>
</dbReference>
<comment type="similarity">
    <text evidence="2">Belongs to the concentrative nucleoside transporter (CNT) (TC 2.A.41) family.</text>
</comment>
<evidence type="ECO:0000256" key="7">
    <source>
        <dbReference type="SAM" id="Phobius"/>
    </source>
</evidence>
<feature type="transmembrane region" description="Helical" evidence="7">
    <location>
        <begin position="225"/>
        <end position="247"/>
    </location>
</feature>
<dbReference type="Proteomes" id="UP000029647">
    <property type="component" value="Unassembled WGS sequence"/>
</dbReference>
<feature type="transmembrane region" description="Helical" evidence="7">
    <location>
        <begin position="466"/>
        <end position="487"/>
    </location>
</feature>
<accession>A0A090W980</accession>
<keyword evidence="4 7" id="KW-0812">Transmembrane</keyword>
<dbReference type="InterPro" id="IPR008276">
    <property type="entry name" value="C_nuclsd_transpt"/>
</dbReference>
<feature type="chain" id="PRO_5001866115" evidence="8">
    <location>
        <begin position="28"/>
        <end position="488"/>
    </location>
</feature>
<dbReference type="Pfam" id="PF07662">
    <property type="entry name" value="Nucleos_tra2_C"/>
    <property type="match status" value="1"/>
</dbReference>
<evidence type="ECO:0000256" key="4">
    <source>
        <dbReference type="ARBA" id="ARBA00022692"/>
    </source>
</evidence>
<evidence type="ECO:0000259" key="9">
    <source>
        <dbReference type="Pfam" id="PF01773"/>
    </source>
</evidence>
<gene>
    <name evidence="12" type="ORF">JCM19275_2333</name>
</gene>
<evidence type="ECO:0000256" key="5">
    <source>
        <dbReference type="ARBA" id="ARBA00022989"/>
    </source>
</evidence>
<feature type="domain" description="Concentrative nucleoside transporter C-terminal" evidence="10">
    <location>
        <begin position="262"/>
        <end position="484"/>
    </location>
</feature>